<dbReference type="AlphaFoldDB" id="A0AAE4BNR9"/>
<dbReference type="EMBL" id="JAVDQD010000001">
    <property type="protein sequence ID" value="MDR6237129.1"/>
    <property type="molecule type" value="Genomic_DNA"/>
</dbReference>
<dbReference type="RefSeq" id="WP_309936569.1">
    <property type="nucleotide sequence ID" value="NZ_AP025305.1"/>
</dbReference>
<name>A0AAE4BNR9_9BACT</name>
<evidence type="ECO:0000313" key="4">
    <source>
        <dbReference type="Proteomes" id="UP001185092"/>
    </source>
</evidence>
<accession>A0AAE4BNR9</accession>
<gene>
    <name evidence="3" type="ORF">HNQ88_000105</name>
</gene>
<feature type="region of interest" description="Disordered" evidence="1">
    <location>
        <begin position="256"/>
        <end position="413"/>
    </location>
</feature>
<evidence type="ECO:0000256" key="1">
    <source>
        <dbReference type="SAM" id="MobiDB-lite"/>
    </source>
</evidence>
<keyword evidence="4" id="KW-1185">Reference proteome</keyword>
<keyword evidence="2" id="KW-0732">Signal</keyword>
<proteinExistence type="predicted"/>
<feature type="compositionally biased region" description="Polar residues" evidence="1">
    <location>
        <begin position="269"/>
        <end position="292"/>
    </location>
</feature>
<evidence type="ECO:0000256" key="2">
    <source>
        <dbReference type="SAM" id="SignalP"/>
    </source>
</evidence>
<protein>
    <recommendedName>
        <fullName evidence="5">Secreted protein</fullName>
    </recommendedName>
</protein>
<feature type="compositionally biased region" description="Low complexity" evidence="1">
    <location>
        <begin position="337"/>
        <end position="400"/>
    </location>
</feature>
<feature type="compositionally biased region" description="Polar residues" evidence="1">
    <location>
        <begin position="55"/>
        <end position="67"/>
    </location>
</feature>
<organism evidence="3 4">
    <name type="scientific">Aureibacter tunicatorum</name>
    <dbReference type="NCBI Taxonomy" id="866807"/>
    <lineage>
        <taxon>Bacteria</taxon>
        <taxon>Pseudomonadati</taxon>
        <taxon>Bacteroidota</taxon>
        <taxon>Cytophagia</taxon>
        <taxon>Cytophagales</taxon>
        <taxon>Persicobacteraceae</taxon>
        <taxon>Aureibacter</taxon>
    </lineage>
</organism>
<evidence type="ECO:0008006" key="5">
    <source>
        <dbReference type="Google" id="ProtNLM"/>
    </source>
</evidence>
<sequence>MKLFRRNLFAVFALVVCSLISRDVFAQNEEIDDMYFSERDRQESPVLEYSEPSKSKTSTQNSNYSATFPTFEASDENYSSSNVNPEYIEKYRKQAEEARTGYAREAEGTEASYNADTQVDSTGFYSQMFSAADYSMDKATYDRYAAKPEESNRYYTNSDPQVTVSTSFNYMGGYGYGSSFGIGIGWGMNPHWNMGFNYGFGYPFYDPFYDPWYNPWSPWGHPYYGYNPFYPRYGNGWGWGHYPPYYRPPVIIVPPKEGNSREVVRGRPSNRTSGSTVDRSDARSGSSPSRANSRVKYANDQRDYTSTQNEYYKQSRRQASSGTNRTYESRSQRTTQNRSYNASRSSNSQRTYNRSYNNSNNNRSQSSRTYNTTPKSNNRSSYQRSSTQRSSSFQRSSGGSRSSGGGSRPSRRN</sequence>
<evidence type="ECO:0000313" key="3">
    <source>
        <dbReference type="EMBL" id="MDR6237129.1"/>
    </source>
</evidence>
<feature type="compositionally biased region" description="Polar residues" evidence="1">
    <location>
        <begin position="304"/>
        <end position="326"/>
    </location>
</feature>
<feature type="region of interest" description="Disordered" evidence="1">
    <location>
        <begin position="36"/>
        <end position="67"/>
    </location>
</feature>
<feature type="signal peptide" evidence="2">
    <location>
        <begin position="1"/>
        <end position="26"/>
    </location>
</feature>
<comment type="caution">
    <text evidence="3">The sequence shown here is derived from an EMBL/GenBank/DDBJ whole genome shotgun (WGS) entry which is preliminary data.</text>
</comment>
<feature type="chain" id="PRO_5042061952" description="Secreted protein" evidence="2">
    <location>
        <begin position="27"/>
        <end position="413"/>
    </location>
</feature>
<reference evidence="3" key="1">
    <citation type="submission" date="2023-07" db="EMBL/GenBank/DDBJ databases">
        <title>Genomic Encyclopedia of Type Strains, Phase IV (KMG-IV): sequencing the most valuable type-strain genomes for metagenomic binning, comparative biology and taxonomic classification.</title>
        <authorList>
            <person name="Goeker M."/>
        </authorList>
    </citation>
    <scope>NUCLEOTIDE SEQUENCE</scope>
    <source>
        <strain evidence="3">DSM 26174</strain>
    </source>
</reference>
<dbReference type="Proteomes" id="UP001185092">
    <property type="component" value="Unassembled WGS sequence"/>
</dbReference>